<dbReference type="VEuPathDB" id="TrichDB:TVAG_395390"/>
<organism evidence="2 3">
    <name type="scientific">Trichomonas vaginalis (strain ATCC PRA-98 / G3)</name>
    <dbReference type="NCBI Taxonomy" id="412133"/>
    <lineage>
        <taxon>Eukaryota</taxon>
        <taxon>Metamonada</taxon>
        <taxon>Parabasalia</taxon>
        <taxon>Trichomonadida</taxon>
        <taxon>Trichomonadidae</taxon>
        <taxon>Trichomonas</taxon>
    </lineage>
</organism>
<dbReference type="Proteomes" id="UP000001542">
    <property type="component" value="Unassembled WGS sequence"/>
</dbReference>
<feature type="domain" description="PH" evidence="1">
    <location>
        <begin position="342"/>
        <end position="436"/>
    </location>
</feature>
<dbReference type="SUPFAM" id="SSF50729">
    <property type="entry name" value="PH domain-like"/>
    <property type="match status" value="1"/>
</dbReference>
<dbReference type="InParanoid" id="A2F1C8"/>
<name>A2F1C8_TRIV3</name>
<evidence type="ECO:0000313" key="2">
    <source>
        <dbReference type="EMBL" id="EAY01292.1"/>
    </source>
</evidence>
<dbReference type="Gene3D" id="2.30.29.30">
    <property type="entry name" value="Pleckstrin-homology domain (PH domain)/Phosphotyrosine-binding domain (PTB)"/>
    <property type="match status" value="1"/>
</dbReference>
<dbReference type="VEuPathDB" id="TrichDB:TVAGG3_0075450"/>
<reference evidence="2" key="1">
    <citation type="submission" date="2006-10" db="EMBL/GenBank/DDBJ databases">
        <authorList>
            <person name="Amadeo P."/>
            <person name="Zhao Q."/>
            <person name="Wortman J."/>
            <person name="Fraser-Liggett C."/>
            <person name="Carlton J."/>
        </authorList>
    </citation>
    <scope>NUCLEOTIDE SEQUENCE</scope>
    <source>
        <strain evidence="2">G3</strain>
    </source>
</reference>
<gene>
    <name evidence="2" type="ORF">TVAG_395390</name>
</gene>
<dbReference type="CDD" id="cd00821">
    <property type="entry name" value="PH"/>
    <property type="match status" value="1"/>
</dbReference>
<dbReference type="AlphaFoldDB" id="A2F1C8"/>
<dbReference type="EMBL" id="DS113572">
    <property type="protein sequence ID" value="EAY01292.1"/>
    <property type="molecule type" value="Genomic_DNA"/>
</dbReference>
<evidence type="ECO:0000259" key="1">
    <source>
        <dbReference type="Pfam" id="PF00169"/>
    </source>
</evidence>
<reference evidence="2" key="2">
    <citation type="journal article" date="2007" name="Science">
        <title>Draft genome sequence of the sexually transmitted pathogen Trichomonas vaginalis.</title>
        <authorList>
            <person name="Carlton J.M."/>
            <person name="Hirt R.P."/>
            <person name="Silva J.C."/>
            <person name="Delcher A.L."/>
            <person name="Schatz M."/>
            <person name="Zhao Q."/>
            <person name="Wortman J.R."/>
            <person name="Bidwell S.L."/>
            <person name="Alsmark U.C.M."/>
            <person name="Besteiro S."/>
            <person name="Sicheritz-Ponten T."/>
            <person name="Noel C.J."/>
            <person name="Dacks J.B."/>
            <person name="Foster P.G."/>
            <person name="Simillion C."/>
            <person name="Van de Peer Y."/>
            <person name="Miranda-Saavedra D."/>
            <person name="Barton G.J."/>
            <person name="Westrop G.D."/>
            <person name="Mueller S."/>
            <person name="Dessi D."/>
            <person name="Fiori P.L."/>
            <person name="Ren Q."/>
            <person name="Paulsen I."/>
            <person name="Zhang H."/>
            <person name="Bastida-Corcuera F.D."/>
            <person name="Simoes-Barbosa A."/>
            <person name="Brown M.T."/>
            <person name="Hayes R.D."/>
            <person name="Mukherjee M."/>
            <person name="Okumura C.Y."/>
            <person name="Schneider R."/>
            <person name="Smith A.J."/>
            <person name="Vanacova S."/>
            <person name="Villalvazo M."/>
            <person name="Haas B.J."/>
            <person name="Pertea M."/>
            <person name="Feldblyum T.V."/>
            <person name="Utterback T.R."/>
            <person name="Shu C.L."/>
            <person name="Osoegawa K."/>
            <person name="de Jong P.J."/>
            <person name="Hrdy I."/>
            <person name="Horvathova L."/>
            <person name="Zubacova Z."/>
            <person name="Dolezal P."/>
            <person name="Malik S.B."/>
            <person name="Logsdon J.M. Jr."/>
            <person name="Henze K."/>
            <person name="Gupta A."/>
            <person name="Wang C.C."/>
            <person name="Dunne R.L."/>
            <person name="Upcroft J.A."/>
            <person name="Upcroft P."/>
            <person name="White O."/>
            <person name="Salzberg S.L."/>
            <person name="Tang P."/>
            <person name="Chiu C.-H."/>
            <person name="Lee Y.-S."/>
            <person name="Embley T.M."/>
            <person name="Coombs G.H."/>
            <person name="Mottram J.C."/>
            <person name="Tachezy J."/>
            <person name="Fraser-Liggett C.M."/>
            <person name="Johnson P.J."/>
        </authorList>
    </citation>
    <scope>NUCLEOTIDE SEQUENCE [LARGE SCALE GENOMIC DNA]</scope>
    <source>
        <strain evidence="2">G3</strain>
    </source>
</reference>
<dbReference type="Pfam" id="PF00169">
    <property type="entry name" value="PH"/>
    <property type="match status" value="1"/>
</dbReference>
<dbReference type="RefSeq" id="XP_001330160.1">
    <property type="nucleotide sequence ID" value="XM_001330125.1"/>
</dbReference>
<proteinExistence type="predicted"/>
<accession>A2F1C8</accession>
<dbReference type="InterPro" id="IPR001849">
    <property type="entry name" value="PH_domain"/>
</dbReference>
<dbReference type="OrthoDB" id="10600398at2759"/>
<protein>
    <submittedName>
        <fullName evidence="2">PH domain containing protein</fullName>
    </submittedName>
</protein>
<keyword evidence="3" id="KW-1185">Reference proteome</keyword>
<dbReference type="InterPro" id="IPR011993">
    <property type="entry name" value="PH-like_dom_sf"/>
</dbReference>
<dbReference type="KEGG" id="tva:4759118"/>
<sequence>MDYSALLDSPNYQKCLRGIRMFNSDLETNPCETLNNFHKYSKSLIHIFFDLDYLEIAHLSITEAILRYARLFIDQLSKKAKLELVLFCLECCKECNSDRYAFFLSLDIFRVEYYSDFIKSIISGKDSPFSQLSIKDLLVFVEFKICEDFLMTQMDHIFNQLSKSPKETADIIVRILKRDQTNKVAVNRLKNICKKNSTLLQYIPTETLTLFLMDKELNILLQSHSKKSYPALCEKFAFENQIIRFCKSPTDVIKKESIPEYVPYKKQSLILPPGAQPFSIVHEADNLSKMCLKKSPFEKFNQTIAHNTKRIKIDTKSENTPNSTLMRNRGASIVLAPKLLHEWGVKKGGIGHSKWQKRYFEFFSSARCIIWRESPESLTISGLVIIQDNTIISPALSHKGYYKIRIDPSQGEKKYEIAFEKESICNQWAQALQSLCTK</sequence>
<evidence type="ECO:0000313" key="3">
    <source>
        <dbReference type="Proteomes" id="UP000001542"/>
    </source>
</evidence>